<dbReference type="Gene3D" id="3.90.280.10">
    <property type="entry name" value="PEBP-like"/>
    <property type="match status" value="1"/>
</dbReference>
<gene>
    <name evidence="1" type="ORF">ISO4_00324</name>
</gene>
<dbReference type="InterPro" id="IPR005247">
    <property type="entry name" value="YbhB_YbcL/LppC-like"/>
</dbReference>
<accession>A0ABS0AC83</accession>
<protein>
    <submittedName>
        <fullName evidence="1">PBP family phospholipid-binding protein</fullName>
    </submittedName>
</protein>
<dbReference type="CDD" id="cd00865">
    <property type="entry name" value="PEBP_bact_arch"/>
    <property type="match status" value="1"/>
</dbReference>
<sequence length="206" mass="22216">MRITVEGVNEGQPIPGPFAFAVPDPKEHMSLSDNRNPKVVWDGVPEGTRGFALLVVDPDAPTDASDVNQDGKTVPADLPRADFYHWVLVDIPADVRQIDEGEDADGVVPRGKEIGQTAKGIRGANDYTDFLAGDPDMKGVYGGYDGPCPPWNDERLHHYTFTVYALDVTSLGLSGESRGPQVVEAMQGHILDQASVTGTYTLNPNV</sequence>
<dbReference type="EMBL" id="ARXR01000002">
    <property type="protein sequence ID" value="MBF5051722.1"/>
    <property type="molecule type" value="Genomic_DNA"/>
</dbReference>
<reference evidence="1 2" key="1">
    <citation type="submission" date="2012-09" db="EMBL/GenBank/DDBJ databases">
        <title>Genome Sequence of alkane-degrading Bacterium Alcanivorax venustensis ISO4.</title>
        <authorList>
            <person name="Lai Q."/>
            <person name="Shao Z."/>
        </authorList>
    </citation>
    <scope>NUCLEOTIDE SEQUENCE [LARGE SCALE GENOMIC DNA]</scope>
    <source>
        <strain evidence="1 2">ISO4</strain>
    </source>
</reference>
<dbReference type="NCBIfam" id="TIGR00481">
    <property type="entry name" value="YbhB/YbcL family Raf kinase inhibitor-like protein"/>
    <property type="match status" value="1"/>
</dbReference>
<comment type="caution">
    <text evidence="1">The sequence shown here is derived from an EMBL/GenBank/DDBJ whole genome shotgun (WGS) entry which is preliminary data.</text>
</comment>
<dbReference type="PANTHER" id="PTHR30289">
    <property type="entry name" value="UNCHARACTERIZED PROTEIN YBCL-RELATED"/>
    <property type="match status" value="1"/>
</dbReference>
<name>A0ABS0AC83_9GAMM</name>
<dbReference type="InterPro" id="IPR036610">
    <property type="entry name" value="PEBP-like_sf"/>
</dbReference>
<dbReference type="SUPFAM" id="SSF49777">
    <property type="entry name" value="PEBP-like"/>
    <property type="match status" value="1"/>
</dbReference>
<dbReference type="PANTHER" id="PTHR30289:SF1">
    <property type="entry name" value="PEBP (PHOSPHATIDYLETHANOLAMINE-BINDING PROTEIN) FAMILY PROTEIN"/>
    <property type="match status" value="1"/>
</dbReference>
<keyword evidence="2" id="KW-1185">Reference proteome</keyword>
<dbReference type="RefSeq" id="WP_194854924.1">
    <property type="nucleotide sequence ID" value="NZ_ARXR01000002.1"/>
</dbReference>
<dbReference type="InterPro" id="IPR008914">
    <property type="entry name" value="PEBP"/>
</dbReference>
<organism evidence="1 2">
    <name type="scientific">Alloalcanivorax venustensis ISO4</name>
    <dbReference type="NCBI Taxonomy" id="1177184"/>
    <lineage>
        <taxon>Bacteria</taxon>
        <taxon>Pseudomonadati</taxon>
        <taxon>Pseudomonadota</taxon>
        <taxon>Gammaproteobacteria</taxon>
        <taxon>Oceanospirillales</taxon>
        <taxon>Alcanivoracaceae</taxon>
        <taxon>Alloalcanivorax</taxon>
    </lineage>
</organism>
<dbReference type="Proteomes" id="UP000644441">
    <property type="component" value="Unassembled WGS sequence"/>
</dbReference>
<evidence type="ECO:0000313" key="2">
    <source>
        <dbReference type="Proteomes" id="UP000644441"/>
    </source>
</evidence>
<dbReference type="Pfam" id="PF01161">
    <property type="entry name" value="PBP"/>
    <property type="match status" value="1"/>
</dbReference>
<proteinExistence type="predicted"/>
<evidence type="ECO:0000313" key="1">
    <source>
        <dbReference type="EMBL" id="MBF5051722.1"/>
    </source>
</evidence>